<name>A0A2A9E9T8_9MICO</name>
<dbReference type="InterPro" id="IPR002577">
    <property type="entry name" value="HTH_HxlR"/>
</dbReference>
<dbReference type="Gene3D" id="1.10.10.10">
    <property type="entry name" value="Winged helix-like DNA-binding domain superfamily/Winged helix DNA-binding domain"/>
    <property type="match status" value="1"/>
</dbReference>
<dbReference type="Pfam" id="PF01638">
    <property type="entry name" value="HxlR"/>
    <property type="match status" value="1"/>
</dbReference>
<proteinExistence type="predicted"/>
<sequence length="137" mass="15300">MKETTQTQPGPLRVSASHRELLDQVLDKWSLLVMEELCDRPSRFNELRSAIPAVTAKSLSATLRRLERNGMVERIVGDRRPVSVTYRITPLGKTMREPVEALLAWTTTHLPAVEAARTAYDERADGGGHAVQSRPPD</sequence>
<keyword evidence="6" id="KW-1185">Reference proteome</keyword>
<evidence type="ECO:0000313" key="6">
    <source>
        <dbReference type="Proteomes" id="UP000221394"/>
    </source>
</evidence>
<dbReference type="SUPFAM" id="SSF46785">
    <property type="entry name" value="Winged helix' DNA-binding domain"/>
    <property type="match status" value="1"/>
</dbReference>
<evidence type="ECO:0000256" key="2">
    <source>
        <dbReference type="ARBA" id="ARBA00023125"/>
    </source>
</evidence>
<dbReference type="InterPro" id="IPR036388">
    <property type="entry name" value="WH-like_DNA-bd_sf"/>
</dbReference>
<dbReference type="EMBL" id="PDJH01000001">
    <property type="protein sequence ID" value="PFG35594.1"/>
    <property type="molecule type" value="Genomic_DNA"/>
</dbReference>
<comment type="caution">
    <text evidence="5">The sequence shown here is derived from an EMBL/GenBank/DDBJ whole genome shotgun (WGS) entry which is preliminary data.</text>
</comment>
<dbReference type="PROSITE" id="PS51118">
    <property type="entry name" value="HTH_HXLR"/>
    <property type="match status" value="1"/>
</dbReference>
<feature type="domain" description="HTH hxlR-type" evidence="4">
    <location>
        <begin position="16"/>
        <end position="114"/>
    </location>
</feature>
<evidence type="ECO:0000256" key="1">
    <source>
        <dbReference type="ARBA" id="ARBA00023015"/>
    </source>
</evidence>
<dbReference type="OrthoDB" id="370168at2"/>
<protein>
    <submittedName>
        <fullName evidence="5">HxlR family transcriptional regulator</fullName>
    </submittedName>
</protein>
<dbReference type="Proteomes" id="UP000221394">
    <property type="component" value="Unassembled WGS sequence"/>
</dbReference>
<keyword evidence="2" id="KW-0238">DNA-binding</keyword>
<accession>A0A2A9E9T8</accession>
<evidence type="ECO:0000313" key="5">
    <source>
        <dbReference type="EMBL" id="PFG35594.1"/>
    </source>
</evidence>
<dbReference type="AlphaFoldDB" id="A0A2A9E9T8"/>
<dbReference type="PANTHER" id="PTHR33204:SF39">
    <property type="entry name" value="TRANSCRIPTIONAL REGULATORY PROTEIN"/>
    <property type="match status" value="1"/>
</dbReference>
<evidence type="ECO:0000256" key="3">
    <source>
        <dbReference type="ARBA" id="ARBA00023163"/>
    </source>
</evidence>
<dbReference type="RefSeq" id="WP_098456877.1">
    <property type="nucleotide sequence ID" value="NZ_PDJH01000001.1"/>
</dbReference>
<reference evidence="5 6" key="1">
    <citation type="submission" date="2017-10" db="EMBL/GenBank/DDBJ databases">
        <title>Sequencing the genomes of 1000 actinobacteria strains.</title>
        <authorList>
            <person name="Klenk H.-P."/>
        </authorList>
    </citation>
    <scope>NUCLEOTIDE SEQUENCE [LARGE SCALE GENOMIC DNA]</scope>
    <source>
        <strain evidence="5 6">DSM 21574</strain>
    </source>
</reference>
<evidence type="ECO:0000259" key="4">
    <source>
        <dbReference type="PROSITE" id="PS51118"/>
    </source>
</evidence>
<dbReference type="GO" id="GO:0003677">
    <property type="term" value="F:DNA binding"/>
    <property type="evidence" value="ECO:0007669"/>
    <property type="project" value="UniProtKB-KW"/>
</dbReference>
<keyword evidence="3" id="KW-0804">Transcription</keyword>
<dbReference type="PANTHER" id="PTHR33204">
    <property type="entry name" value="TRANSCRIPTIONAL REGULATOR, MARR FAMILY"/>
    <property type="match status" value="1"/>
</dbReference>
<dbReference type="InterPro" id="IPR036390">
    <property type="entry name" value="WH_DNA-bd_sf"/>
</dbReference>
<keyword evidence="1" id="KW-0805">Transcription regulation</keyword>
<organism evidence="5 6">
    <name type="scientific">Flavimobilis soli</name>
    <dbReference type="NCBI Taxonomy" id="442709"/>
    <lineage>
        <taxon>Bacteria</taxon>
        <taxon>Bacillati</taxon>
        <taxon>Actinomycetota</taxon>
        <taxon>Actinomycetes</taxon>
        <taxon>Micrococcales</taxon>
        <taxon>Jonesiaceae</taxon>
        <taxon>Flavimobilis</taxon>
    </lineage>
</organism>
<gene>
    <name evidence="5" type="ORF">ATL41_0289</name>
</gene>